<dbReference type="EMBL" id="CAJZBQ010000040">
    <property type="protein sequence ID" value="CAG9326562.1"/>
    <property type="molecule type" value="Genomic_DNA"/>
</dbReference>
<dbReference type="AlphaFoldDB" id="A0AAU9JH50"/>
<comment type="similarity">
    <text evidence="2">Belongs to the SAM hydrolase / SAM-dependent halogenase family.</text>
</comment>
<evidence type="ECO:0000259" key="4">
    <source>
        <dbReference type="Pfam" id="PF20257"/>
    </source>
</evidence>
<sequence>MSRIVTLTTDFGNSDWYVGAMKGVLLRINPAVTIVDITHDVPPQDIIAGSFILLNFCDYYPENTIHVAIVDPGVGSDRRPIAVRLSNSQIFILPDNGLISLLMLRYQIIETYLISNPELMLENTSFTFHGRDIFAPVAAHLSNGASLASVGPNIYDAKISPIIKPVLAKDEMTGEIIYIDHYGNCVTNIRDELKYPVEEISIKNHKFSYINQTYSEVEIGSPLILFGSHQFLEIAVNQGNAQRLLGISKHDLITVKLLLD</sequence>
<reference evidence="5" key="1">
    <citation type="submission" date="2021-09" db="EMBL/GenBank/DDBJ databases">
        <authorList>
            <consortium name="AG Swart"/>
            <person name="Singh M."/>
            <person name="Singh A."/>
            <person name="Seah K."/>
            <person name="Emmerich C."/>
        </authorList>
    </citation>
    <scope>NUCLEOTIDE SEQUENCE</scope>
    <source>
        <strain evidence="5">ATCC30299</strain>
    </source>
</reference>
<dbReference type="PANTHER" id="PTHR35092">
    <property type="entry name" value="CHLORINASE MJ1651"/>
    <property type="match status" value="1"/>
</dbReference>
<dbReference type="SUPFAM" id="SSF101852">
    <property type="entry name" value="Bacterial fluorinating enzyme, C-terminal domain"/>
    <property type="match status" value="1"/>
</dbReference>
<dbReference type="InterPro" id="IPR023228">
    <property type="entry name" value="SAM_OH_AdoTrfase_N_sf"/>
</dbReference>
<dbReference type="Proteomes" id="UP001162131">
    <property type="component" value="Unassembled WGS sequence"/>
</dbReference>
<name>A0AAU9JH50_9CILI</name>
<dbReference type="Gene3D" id="2.40.30.90">
    <property type="entry name" value="Bacterial fluorinating enzyme like"/>
    <property type="match status" value="1"/>
</dbReference>
<gene>
    <name evidence="5" type="ORF">BSTOLATCC_MIC40987</name>
</gene>
<dbReference type="InterPro" id="IPR046469">
    <property type="entry name" value="SAM_HAT_N"/>
</dbReference>
<evidence type="ECO:0000259" key="3">
    <source>
        <dbReference type="Pfam" id="PF01887"/>
    </source>
</evidence>
<evidence type="ECO:0000256" key="1">
    <source>
        <dbReference type="ARBA" id="ARBA00022691"/>
    </source>
</evidence>
<feature type="domain" description="S-adenosyl-l-methionine hydroxide adenosyltransferase C-terminal" evidence="4">
    <location>
        <begin position="174"/>
        <end position="253"/>
    </location>
</feature>
<accession>A0AAU9JH50</accession>
<protein>
    <submittedName>
        <fullName evidence="5">Uncharacterized protein</fullName>
    </submittedName>
</protein>
<evidence type="ECO:0000313" key="5">
    <source>
        <dbReference type="EMBL" id="CAG9326562.1"/>
    </source>
</evidence>
<dbReference type="Gene3D" id="3.40.50.10790">
    <property type="entry name" value="S-adenosyl-l-methionine hydroxide adenosyltransferase, N-terminal"/>
    <property type="match status" value="1"/>
</dbReference>
<keyword evidence="6" id="KW-1185">Reference proteome</keyword>
<dbReference type="InterPro" id="IPR046470">
    <property type="entry name" value="SAM_HAT_C"/>
</dbReference>
<evidence type="ECO:0000256" key="2">
    <source>
        <dbReference type="ARBA" id="ARBA00024035"/>
    </source>
</evidence>
<keyword evidence="1" id="KW-0949">S-adenosyl-L-methionine</keyword>
<dbReference type="Pfam" id="PF01887">
    <property type="entry name" value="SAM_HAT_N"/>
    <property type="match status" value="1"/>
</dbReference>
<organism evidence="5 6">
    <name type="scientific">Blepharisma stoltei</name>
    <dbReference type="NCBI Taxonomy" id="1481888"/>
    <lineage>
        <taxon>Eukaryota</taxon>
        <taxon>Sar</taxon>
        <taxon>Alveolata</taxon>
        <taxon>Ciliophora</taxon>
        <taxon>Postciliodesmatophora</taxon>
        <taxon>Heterotrichea</taxon>
        <taxon>Heterotrichida</taxon>
        <taxon>Blepharismidae</taxon>
        <taxon>Blepharisma</taxon>
    </lineage>
</organism>
<dbReference type="Pfam" id="PF20257">
    <property type="entry name" value="SAM_HAT_C"/>
    <property type="match status" value="1"/>
</dbReference>
<dbReference type="PANTHER" id="PTHR35092:SF1">
    <property type="entry name" value="CHLORINASE MJ1651"/>
    <property type="match status" value="1"/>
</dbReference>
<feature type="domain" description="S-adenosyl-l-methionine hydroxide adenosyltransferase N-terminal" evidence="3">
    <location>
        <begin position="5"/>
        <end position="151"/>
    </location>
</feature>
<dbReference type="InterPro" id="IPR023227">
    <property type="entry name" value="SAM_OH_AdoTrfase_C_sf"/>
</dbReference>
<evidence type="ECO:0000313" key="6">
    <source>
        <dbReference type="Proteomes" id="UP001162131"/>
    </source>
</evidence>
<dbReference type="SUPFAM" id="SSF102522">
    <property type="entry name" value="Bacterial fluorinating enzyme, N-terminal domain"/>
    <property type="match status" value="1"/>
</dbReference>
<dbReference type="PIRSF" id="PIRSF006779">
    <property type="entry name" value="UCP006779"/>
    <property type="match status" value="1"/>
</dbReference>
<dbReference type="InterPro" id="IPR002747">
    <property type="entry name" value="SAM_OH_AdoTrfase"/>
</dbReference>
<comment type="caution">
    <text evidence="5">The sequence shown here is derived from an EMBL/GenBank/DDBJ whole genome shotgun (WGS) entry which is preliminary data.</text>
</comment>
<proteinExistence type="inferred from homology"/>